<gene>
    <name evidence="3" type="ORF">HYPSUDRAFT_200952</name>
    <name evidence="2" type="ORF">HYPSUDRAFT_207565</name>
</gene>
<accession>A0A0D2PWE0</accession>
<evidence type="ECO:0000313" key="2">
    <source>
        <dbReference type="EMBL" id="KJA15833.1"/>
    </source>
</evidence>
<dbReference type="Gene3D" id="3.40.50.300">
    <property type="entry name" value="P-loop containing nucleotide triphosphate hydrolases"/>
    <property type="match status" value="1"/>
</dbReference>
<evidence type="ECO:0000256" key="1">
    <source>
        <dbReference type="SAM" id="MobiDB-lite"/>
    </source>
</evidence>
<proteinExistence type="predicted"/>
<feature type="region of interest" description="Disordered" evidence="1">
    <location>
        <begin position="341"/>
        <end position="387"/>
    </location>
</feature>
<dbReference type="InterPro" id="IPR027417">
    <property type="entry name" value="P-loop_NTPase"/>
</dbReference>
<dbReference type="EMBL" id="KN817540">
    <property type="protein sequence ID" value="KJA23805.1"/>
    <property type="molecule type" value="Genomic_DNA"/>
</dbReference>
<keyword evidence="4" id="KW-1185">Reference proteome</keyword>
<dbReference type="OrthoDB" id="3254377at2759"/>
<name>A0A0D2PWE0_HYPSF</name>
<feature type="region of interest" description="Disordered" evidence="1">
    <location>
        <begin position="237"/>
        <end position="303"/>
    </location>
</feature>
<protein>
    <recommendedName>
        <fullName evidence="5">DEAD/DEAH box helicase domain-containing protein</fullName>
    </recommendedName>
</protein>
<feature type="compositionally biased region" description="Low complexity" evidence="1">
    <location>
        <begin position="366"/>
        <end position="387"/>
    </location>
</feature>
<feature type="compositionally biased region" description="Low complexity" evidence="1">
    <location>
        <begin position="518"/>
        <end position="527"/>
    </location>
</feature>
<feature type="compositionally biased region" description="Low complexity" evidence="1">
    <location>
        <begin position="253"/>
        <end position="283"/>
    </location>
</feature>
<organism evidence="3 4">
    <name type="scientific">Hypholoma sublateritium (strain FD-334 SS-4)</name>
    <dbReference type="NCBI Taxonomy" id="945553"/>
    <lineage>
        <taxon>Eukaryota</taxon>
        <taxon>Fungi</taxon>
        <taxon>Dikarya</taxon>
        <taxon>Basidiomycota</taxon>
        <taxon>Agaricomycotina</taxon>
        <taxon>Agaricomycetes</taxon>
        <taxon>Agaricomycetidae</taxon>
        <taxon>Agaricales</taxon>
        <taxon>Agaricineae</taxon>
        <taxon>Strophariaceae</taxon>
        <taxon>Hypholoma</taxon>
    </lineage>
</organism>
<feature type="compositionally biased region" description="Basic residues" evidence="1">
    <location>
        <begin position="546"/>
        <end position="557"/>
    </location>
</feature>
<evidence type="ECO:0000313" key="3">
    <source>
        <dbReference type="EMBL" id="KJA23805.1"/>
    </source>
</evidence>
<feature type="region of interest" description="Disordered" evidence="1">
    <location>
        <begin position="518"/>
        <end position="557"/>
    </location>
</feature>
<sequence length="557" mass="60019">MQGSSQAPSPRSAPRRALAAVGSSEAWVFFFATPASSPALSLDSGIPIYTPDESPHASTDYDNLEDSDEFFHPLEPLLTVSTPKSASKPAVDAAGSSTFPPLLPGFVASLKELRGPSVTSTPIQSLSIAHCVPPRRRRRKAPRMEVVPPGVGVRVGQVDWDPRGLVLAPTHELVRQLAATAKSLLHEVKLRVVCTSRADGATPLANPSHARRRHRLRRAEMDGNMSMAPDRTMQVKKNAHPTAHAGPCSMRIARVPPGRPTPTTTTTTPPAARSPFPSRPLSPHLARDQPPASKIDAVDSPADSALEVRARGLSSRIRDTWDAQTTWADDLEELTRDVEGLFNDDDPHSGSRFGKPGVRARHQFEGSGASGVSASLPSSSSMHALSRSARRPSLLDLREPLSAEAVPRLHYSQQIRANLIAPPPRAMTQYMASTHEADSILLPSTMGVRSPPSRHASPDFRPLSECASSSTTSLLSSASMTSLLLPPKLTDRQLEPATPAYNMLASFVYRAPSSGSATPSSSFTHSFMAHRRGSSTASNSTERGNNRRRPRRTRQET</sequence>
<evidence type="ECO:0000313" key="4">
    <source>
        <dbReference type="Proteomes" id="UP000054270"/>
    </source>
</evidence>
<reference evidence="4" key="2">
    <citation type="submission" date="2014-04" db="EMBL/GenBank/DDBJ databases">
        <title>Evolutionary Origins and Diversification of the Mycorrhizal Mutualists.</title>
        <authorList>
            <consortium name="DOE Joint Genome Institute"/>
            <consortium name="Mycorrhizal Genomics Consortium"/>
            <person name="Kohler A."/>
            <person name="Kuo A."/>
            <person name="Nagy L.G."/>
            <person name="Floudas D."/>
            <person name="Copeland A."/>
            <person name="Barry K.W."/>
            <person name="Cichocki N."/>
            <person name="Veneault-Fourrey C."/>
            <person name="LaButti K."/>
            <person name="Lindquist E.A."/>
            <person name="Lipzen A."/>
            <person name="Lundell T."/>
            <person name="Morin E."/>
            <person name="Murat C."/>
            <person name="Riley R."/>
            <person name="Ohm R."/>
            <person name="Sun H."/>
            <person name="Tunlid A."/>
            <person name="Henrissat B."/>
            <person name="Grigoriev I.V."/>
            <person name="Hibbett D.S."/>
            <person name="Martin F."/>
        </authorList>
    </citation>
    <scope>NUCLEOTIDE SEQUENCE [LARGE SCALE GENOMIC DNA]</scope>
    <source>
        <strain evidence="4">FD-334 SS-4</strain>
    </source>
</reference>
<evidence type="ECO:0008006" key="5">
    <source>
        <dbReference type="Google" id="ProtNLM"/>
    </source>
</evidence>
<dbReference type="Proteomes" id="UP000054270">
    <property type="component" value="Unassembled WGS sequence"/>
</dbReference>
<dbReference type="AlphaFoldDB" id="A0A0D2PWE0"/>
<dbReference type="EMBL" id="KN817634">
    <property type="protein sequence ID" value="KJA15833.1"/>
    <property type="molecule type" value="Genomic_DNA"/>
</dbReference>
<reference evidence="3" key="1">
    <citation type="submission" date="2014-04" db="EMBL/GenBank/DDBJ databases">
        <title>Evolutionary Origins and Diversification of the Mycorrhizal Mutualists.</title>
        <authorList>
            <consortium name="DOE Joint Genome Institute"/>
            <person name="Kohler A."/>
            <person name="Kuo A."/>
            <person name="Nagy L.G."/>
            <person name="Floudas D."/>
            <person name="Copeland A."/>
            <person name="Barry K.W."/>
            <person name="Cichocki N."/>
            <person name="Veneault-Fourrey C."/>
            <person name="LaButti K."/>
            <person name="Lindquist E.A."/>
            <person name="Lipzen A."/>
            <person name="Lundell T."/>
            <person name="Morin E."/>
            <person name="Murat C."/>
            <person name="Riley R."/>
            <person name="Ohm R."/>
            <person name="Sun H."/>
            <person name="Tunlid A."/>
            <person name="Henrissat B."/>
            <person name="Grigoriev I.V."/>
            <person name="Hibbett D.S."/>
            <person name="Martin F."/>
            <person name="Consortium M.G."/>
        </authorList>
    </citation>
    <scope>NUCLEOTIDE SEQUENCE [LARGE SCALE GENOMIC DNA]</scope>
    <source>
        <strain evidence="3">FD-334 SS-4</strain>
    </source>
</reference>